<evidence type="ECO:0000256" key="5">
    <source>
        <dbReference type="ARBA" id="ARBA00013006"/>
    </source>
</evidence>
<comment type="cofactor">
    <cofactor evidence="17">
        <name>Zn(2+)</name>
        <dbReference type="ChEBI" id="CHEBI:29105"/>
    </cofactor>
    <text evidence="17">Binds 1 zinc ion per subunit.</text>
</comment>
<dbReference type="InterPro" id="IPR042097">
    <property type="entry name" value="Aminopeptidase_N-like_N_sf"/>
</dbReference>
<proteinExistence type="inferred from homology"/>
<feature type="binding site" evidence="17">
    <location>
        <position position="333"/>
    </location>
    <ligand>
        <name>Zn(2+)</name>
        <dbReference type="ChEBI" id="CHEBI:29105"/>
        <note>catalytic</note>
    </ligand>
</feature>
<feature type="non-terminal residue" evidence="19">
    <location>
        <position position="1"/>
    </location>
</feature>
<feature type="binding site" evidence="17">
    <location>
        <position position="314"/>
    </location>
    <ligand>
        <name>Zn(2+)</name>
        <dbReference type="ChEBI" id="CHEBI:29105"/>
        <note>catalytic</note>
    </ligand>
</feature>
<dbReference type="FunFam" id="1.10.390.10:FF:000003">
    <property type="entry name" value="Leukotriene A(4) hydrolase"/>
    <property type="match status" value="1"/>
</dbReference>
<dbReference type="FunFam" id="3.30.2010.30:FF:000001">
    <property type="entry name" value="Leukotriene A(4) hydrolase"/>
    <property type="match status" value="1"/>
</dbReference>
<dbReference type="PRINTS" id="PR00756">
    <property type="entry name" value="ALADIPTASE"/>
</dbReference>
<dbReference type="InterPro" id="IPR034015">
    <property type="entry name" value="M1_LTA4H"/>
</dbReference>
<dbReference type="Gene3D" id="3.30.2010.30">
    <property type="match status" value="1"/>
</dbReference>
<comment type="catalytic activity">
    <reaction evidence="1">
        <text>an epoxide + H2O = an ethanediol</text>
        <dbReference type="Rhea" id="RHEA:19037"/>
        <dbReference type="ChEBI" id="CHEBI:15377"/>
        <dbReference type="ChEBI" id="CHEBI:32955"/>
        <dbReference type="ChEBI" id="CHEBI:140594"/>
        <dbReference type="EC" id="3.3.2.10"/>
    </reaction>
</comment>
<feature type="binding site" evidence="17">
    <location>
        <position position="310"/>
    </location>
    <ligand>
        <name>Zn(2+)</name>
        <dbReference type="ChEBI" id="CHEBI:29105"/>
        <note>catalytic</note>
    </ligand>
</feature>
<keyword evidence="6" id="KW-0963">Cytoplasm</keyword>
<dbReference type="EC" id="3.3.2.10" evidence="5"/>
<comment type="subcellular location">
    <subcellularLocation>
        <location evidence="3">Cytoplasm</location>
    </subcellularLocation>
</comment>
<evidence type="ECO:0000256" key="7">
    <source>
        <dbReference type="ARBA" id="ARBA00022670"/>
    </source>
</evidence>
<evidence type="ECO:0000256" key="12">
    <source>
        <dbReference type="ARBA" id="ARBA00030177"/>
    </source>
</evidence>
<dbReference type="SMART" id="SM01263">
    <property type="entry name" value="Leuk-A4-hydro_C"/>
    <property type="match status" value="1"/>
</dbReference>
<feature type="active site" description="Proton acceptor" evidence="15">
    <location>
        <position position="311"/>
    </location>
</feature>
<dbReference type="InterPro" id="IPR016024">
    <property type="entry name" value="ARM-type_fold"/>
</dbReference>
<keyword evidence="8 17" id="KW-0479">Metal-binding</keyword>
<evidence type="ECO:0000313" key="19">
    <source>
        <dbReference type="EMBL" id="KAE9453935.1"/>
    </source>
</evidence>
<evidence type="ECO:0000256" key="14">
    <source>
        <dbReference type="ARBA" id="ARBA00071930"/>
    </source>
</evidence>
<dbReference type="InterPro" id="IPR038502">
    <property type="entry name" value="M1_LTA-4_hydro/amino_C_sf"/>
</dbReference>
<gene>
    <name evidence="19" type="ORF">C3L33_14077</name>
</gene>
<dbReference type="PANTHER" id="PTHR45726:SF3">
    <property type="entry name" value="LEUKOTRIENE A-4 HYDROLASE"/>
    <property type="match status" value="1"/>
</dbReference>
<dbReference type="GO" id="GO:0004301">
    <property type="term" value="F:epoxide hydrolase activity"/>
    <property type="evidence" value="ECO:0007669"/>
    <property type="project" value="UniProtKB-EC"/>
</dbReference>
<dbReference type="InterPro" id="IPR015211">
    <property type="entry name" value="Peptidase_M1_C"/>
</dbReference>
<comment type="caution">
    <text evidence="19">The sequence shown here is derived from an EMBL/GenBank/DDBJ whole genome shotgun (WGS) entry which is preliminary data.</text>
</comment>
<accession>A0A6A4L8H8</accession>
<evidence type="ECO:0000256" key="8">
    <source>
        <dbReference type="ARBA" id="ARBA00022723"/>
    </source>
</evidence>
<evidence type="ECO:0000256" key="2">
    <source>
        <dbReference type="ARBA" id="ARBA00002142"/>
    </source>
</evidence>
<dbReference type="Gene3D" id="1.10.390.10">
    <property type="entry name" value="Neutral Protease Domain 2"/>
    <property type="match status" value="1"/>
</dbReference>
<feature type="active site" description="Proton donor" evidence="15">
    <location>
        <position position="398"/>
    </location>
</feature>
<evidence type="ECO:0000256" key="13">
    <source>
        <dbReference type="ARBA" id="ARBA00031416"/>
    </source>
</evidence>
<dbReference type="Pfam" id="PF09127">
    <property type="entry name" value="Leuk-A4-hydro_C"/>
    <property type="match status" value="1"/>
</dbReference>
<comment type="function">
    <text evidence="2">Aminopeptidase that preferentially cleaves di- and tripeptides. Also has low epoxide hydrolase activity (in vitro). Can hydrolyze the epoxide leukotriene LTA(4) but it forms preferentially 5,6-dihydroxy-7,9,11,14-eicosatetraenoic acid rather than the cytokine leukotriene B(4) as the product compared to the homologous mammalian enzyme (in vitro).</text>
</comment>
<evidence type="ECO:0000256" key="6">
    <source>
        <dbReference type="ARBA" id="ARBA00022490"/>
    </source>
</evidence>
<dbReference type="AlphaFoldDB" id="A0A6A4L8H8"/>
<comment type="similarity">
    <text evidence="4">Belongs to the peptidase M1 family.</text>
</comment>
<evidence type="ECO:0000256" key="9">
    <source>
        <dbReference type="ARBA" id="ARBA00022801"/>
    </source>
</evidence>
<keyword evidence="9" id="KW-0378">Hydrolase</keyword>
<evidence type="ECO:0000256" key="11">
    <source>
        <dbReference type="ARBA" id="ARBA00023049"/>
    </source>
</evidence>
<dbReference type="GO" id="GO:0008270">
    <property type="term" value="F:zinc ion binding"/>
    <property type="evidence" value="ECO:0007669"/>
    <property type="project" value="InterPro"/>
</dbReference>
<dbReference type="SUPFAM" id="SSF48371">
    <property type="entry name" value="ARM repeat"/>
    <property type="match status" value="1"/>
</dbReference>
<keyword evidence="20" id="KW-1185">Reference proteome</keyword>
<organism evidence="19 20">
    <name type="scientific">Rhododendron williamsianum</name>
    <dbReference type="NCBI Taxonomy" id="262921"/>
    <lineage>
        <taxon>Eukaryota</taxon>
        <taxon>Viridiplantae</taxon>
        <taxon>Streptophyta</taxon>
        <taxon>Embryophyta</taxon>
        <taxon>Tracheophyta</taxon>
        <taxon>Spermatophyta</taxon>
        <taxon>Magnoliopsida</taxon>
        <taxon>eudicotyledons</taxon>
        <taxon>Gunneridae</taxon>
        <taxon>Pentapetalae</taxon>
        <taxon>asterids</taxon>
        <taxon>Ericales</taxon>
        <taxon>Ericaceae</taxon>
        <taxon>Ericoideae</taxon>
        <taxon>Rhodoreae</taxon>
        <taxon>Rhododendron</taxon>
    </lineage>
</organism>
<dbReference type="SUPFAM" id="SSF55486">
    <property type="entry name" value="Metalloproteases ('zincins'), catalytic domain"/>
    <property type="match status" value="1"/>
</dbReference>
<dbReference type="Gene3D" id="1.25.40.320">
    <property type="entry name" value="Peptidase M1, leukotriene A4 hydrolase/aminopeptidase C-terminal domain"/>
    <property type="match status" value="1"/>
</dbReference>
<dbReference type="GO" id="GO:0008237">
    <property type="term" value="F:metallopeptidase activity"/>
    <property type="evidence" value="ECO:0007669"/>
    <property type="project" value="UniProtKB-KW"/>
</dbReference>
<evidence type="ECO:0000313" key="20">
    <source>
        <dbReference type="Proteomes" id="UP000428333"/>
    </source>
</evidence>
<keyword evidence="7" id="KW-0645">Protease</keyword>
<name>A0A6A4L8H8_9ERIC</name>
<evidence type="ECO:0000256" key="15">
    <source>
        <dbReference type="PIRSR" id="PIRSR634015-1"/>
    </source>
</evidence>
<feature type="binding site" evidence="16">
    <location>
        <begin position="281"/>
        <end position="286"/>
    </location>
    <ligand>
        <name>a peptide</name>
        <dbReference type="ChEBI" id="CHEBI:60466"/>
    </ligand>
</feature>
<dbReference type="InterPro" id="IPR027268">
    <property type="entry name" value="Peptidase_M4/M1_CTD_sf"/>
</dbReference>
<evidence type="ECO:0000256" key="16">
    <source>
        <dbReference type="PIRSR" id="PIRSR634015-2"/>
    </source>
</evidence>
<dbReference type="InterPro" id="IPR049980">
    <property type="entry name" value="LTA4H_cat"/>
</dbReference>
<feature type="binding site" evidence="16">
    <location>
        <begin position="659"/>
        <end position="661"/>
    </location>
    <ligand>
        <name>a peptide</name>
        <dbReference type="ChEBI" id="CHEBI:60466"/>
    </ligand>
</feature>
<dbReference type="Pfam" id="PF17900">
    <property type="entry name" value="Peptidase_M1_N"/>
    <property type="match status" value="1"/>
</dbReference>
<sequence length="710" mass="79338">MAPIDPHSFTDSSHPLTTHISLSLYLDFSSSTIHASALLSLLPTPPPHSTAVISLDTRSLSISSVTDPLTNSPLPFSLSSPSDPIKGQSLTVSLSNNTSNKILIAFTTSPSSSALQWLSPPQTLSKSLPFVYTQCQSIHARSIFPCQDTPAARVCYSARLNVPRQLSAVMAARHVERRPPTAGEAAAACDDALWCAEGRVVEEFVMEQPVPPYLFAFAVGEIGWREVGPRTRVYAEAVPAVLDAAAREFAGTEDMIRVGESLFGVYEWERFDLLVLPPSFPYGGMENPRMVFLTPTVIKGDASGAQVVAHELAHSWTGNLITNKTNDHFWLNEGFTTYAERRIVEAVQGEDIAALNIGIGWRGLVEEMDRFKDNMEFTKLKTNQEGVDPDDVYSQVPYEKGFQFLWRIERQIGRPAFDEFLKKYIATFKFQSIDTDMFLNFLKANVPGIENEIDLQVWTEGTGIPSDAMEPVSNIYSKIVSLSNEFKLGRMPREDEVADWQGQEWELYLENLPKSVEASQVTFSVSSLLSVTLLSTVGLLGSFFPLRDPWTGSRAKATVNISFRCIMVGFKLAWIRILVDFLFLIQNIYGLADCKERFANLGFLLHVSYDMQLSALDARYRLAESKDYEVKVAFLQLAITARCRDYHSEVEKTLKEVGRMKYLRPLYTALVQGIGKEEEKVFAKRVFSEARDSYHPIAQGVVESILAKHL</sequence>
<feature type="binding site" evidence="16">
    <location>
        <begin position="134"/>
        <end position="136"/>
    </location>
    <ligand>
        <name>a peptide</name>
        <dbReference type="ChEBI" id="CHEBI:60466"/>
    </ligand>
</feature>
<dbReference type="OrthoDB" id="79562at2759"/>
<dbReference type="InterPro" id="IPR014782">
    <property type="entry name" value="Peptidase_M1_dom"/>
</dbReference>
<dbReference type="SUPFAM" id="SSF63737">
    <property type="entry name" value="Leukotriene A4 hydrolase N-terminal domain"/>
    <property type="match status" value="1"/>
</dbReference>
<dbReference type="CDD" id="cd09599">
    <property type="entry name" value="M1_LTA4H"/>
    <property type="match status" value="1"/>
</dbReference>
<dbReference type="InterPro" id="IPR045357">
    <property type="entry name" value="Aminopeptidase_N-like_N"/>
</dbReference>
<dbReference type="PANTHER" id="PTHR45726">
    <property type="entry name" value="LEUKOTRIENE A-4 HYDROLASE"/>
    <property type="match status" value="1"/>
</dbReference>
<dbReference type="InterPro" id="IPR001930">
    <property type="entry name" value="Peptidase_M1"/>
</dbReference>
<keyword evidence="10 17" id="KW-0862">Zinc</keyword>
<dbReference type="EMBL" id="QEFC01002154">
    <property type="protein sequence ID" value="KAE9453935.1"/>
    <property type="molecule type" value="Genomic_DNA"/>
</dbReference>
<evidence type="ECO:0000256" key="3">
    <source>
        <dbReference type="ARBA" id="ARBA00004496"/>
    </source>
</evidence>
<feature type="domain" description="Peptidase M1 leukotriene A4 hydrolase/aminopeptidase C-terminal" evidence="18">
    <location>
        <begin position="553"/>
        <end position="706"/>
    </location>
</feature>
<evidence type="ECO:0000259" key="18">
    <source>
        <dbReference type="SMART" id="SM01263"/>
    </source>
</evidence>
<dbReference type="Proteomes" id="UP000428333">
    <property type="component" value="Linkage Group LG08"/>
</dbReference>
<evidence type="ECO:0000256" key="4">
    <source>
        <dbReference type="ARBA" id="ARBA00010136"/>
    </source>
</evidence>
<dbReference type="Pfam" id="PF01433">
    <property type="entry name" value="Peptidase_M1"/>
    <property type="match status" value="1"/>
</dbReference>
<evidence type="ECO:0000256" key="1">
    <source>
        <dbReference type="ARBA" id="ARBA00001268"/>
    </source>
</evidence>
<dbReference type="GO" id="GO:0005829">
    <property type="term" value="C:cytosol"/>
    <property type="evidence" value="ECO:0007669"/>
    <property type="project" value="TreeGrafter"/>
</dbReference>
<protein>
    <recommendedName>
        <fullName evidence="14">Leucine aminopeptidase</fullName>
        <ecNumber evidence="5">3.3.2.10</ecNumber>
    </recommendedName>
    <alternativeName>
        <fullName evidence="12">Epoxide hydrolase</fullName>
    </alternativeName>
    <alternativeName>
        <fullName evidence="13">Leukotriene A-4 hydrolase homolog</fullName>
    </alternativeName>
</protein>
<dbReference type="GO" id="GO:0006508">
    <property type="term" value="P:proteolysis"/>
    <property type="evidence" value="ECO:0007669"/>
    <property type="project" value="UniProtKB-KW"/>
</dbReference>
<reference evidence="19 20" key="1">
    <citation type="journal article" date="2019" name="Genome Biol. Evol.">
        <title>The Rhododendron genome and chromosomal organization provide insight into shared whole-genome duplications across the heath family (Ericaceae).</title>
        <authorList>
            <person name="Soza V.L."/>
            <person name="Lindsley D."/>
            <person name="Waalkes A."/>
            <person name="Ramage E."/>
            <person name="Patwardhan R.P."/>
            <person name="Burton J.N."/>
            <person name="Adey A."/>
            <person name="Kumar A."/>
            <person name="Qiu R."/>
            <person name="Shendure J."/>
            <person name="Hall B."/>
        </authorList>
    </citation>
    <scope>NUCLEOTIDE SEQUENCE [LARGE SCALE GENOMIC DNA]</scope>
    <source>
        <strain evidence="19">RSF 1966-606</strain>
    </source>
</reference>
<dbReference type="Gene3D" id="2.60.40.1730">
    <property type="entry name" value="tricorn interacting facor f3 domain"/>
    <property type="match status" value="1"/>
</dbReference>
<evidence type="ECO:0000256" key="10">
    <source>
        <dbReference type="ARBA" id="ARBA00022833"/>
    </source>
</evidence>
<keyword evidence="11" id="KW-0482">Metalloprotease</keyword>
<evidence type="ECO:0000256" key="17">
    <source>
        <dbReference type="PIRSR" id="PIRSR634015-3"/>
    </source>
</evidence>